<dbReference type="Gene3D" id="6.10.140.940">
    <property type="match status" value="1"/>
</dbReference>
<accession>A0A0F9SHJ0</accession>
<gene>
    <name evidence="2" type="ORF">LCGC14_0470680</name>
</gene>
<dbReference type="Gene3D" id="2.160.20.10">
    <property type="entry name" value="Single-stranded right-handed beta-helix, Pectin lyase-like"/>
    <property type="match status" value="1"/>
</dbReference>
<name>A0A0F9SHJ0_9ZZZZ</name>
<evidence type="ECO:0000313" key="2">
    <source>
        <dbReference type="EMBL" id="KKN66534.1"/>
    </source>
</evidence>
<protein>
    <recommendedName>
        <fullName evidence="1">Rhamnogalacturonase A/B/Epimerase-like pectate lyase domain-containing protein</fullName>
    </recommendedName>
</protein>
<dbReference type="Pfam" id="PF12708">
    <property type="entry name" value="Pect-lyase_RHGA_epim"/>
    <property type="match status" value="1"/>
</dbReference>
<dbReference type="InterPro" id="IPR011050">
    <property type="entry name" value="Pectin_lyase_fold/virulence"/>
</dbReference>
<dbReference type="SUPFAM" id="SSF51126">
    <property type="entry name" value="Pectin lyase-like"/>
    <property type="match status" value="1"/>
</dbReference>
<comment type="caution">
    <text evidence="2">The sequence shown here is derived from an EMBL/GenBank/DDBJ whole genome shotgun (WGS) entry which is preliminary data.</text>
</comment>
<feature type="domain" description="Rhamnogalacturonase A/B/Epimerase-like pectate lyase" evidence="1">
    <location>
        <begin position="244"/>
        <end position="305"/>
    </location>
</feature>
<dbReference type="InterPro" id="IPR012334">
    <property type="entry name" value="Pectin_lyas_fold"/>
</dbReference>
<reference evidence="2" key="1">
    <citation type="journal article" date="2015" name="Nature">
        <title>Complex archaea that bridge the gap between prokaryotes and eukaryotes.</title>
        <authorList>
            <person name="Spang A."/>
            <person name="Saw J.H."/>
            <person name="Jorgensen S.L."/>
            <person name="Zaremba-Niedzwiedzka K."/>
            <person name="Martijn J."/>
            <person name="Lind A.E."/>
            <person name="van Eijk R."/>
            <person name="Schleper C."/>
            <person name="Guy L."/>
            <person name="Ettema T.J."/>
        </authorList>
    </citation>
    <scope>NUCLEOTIDE SEQUENCE</scope>
</reference>
<dbReference type="InterPro" id="IPR024535">
    <property type="entry name" value="RHGA/B-epi-like_pectate_lyase"/>
</dbReference>
<evidence type="ECO:0000259" key="1">
    <source>
        <dbReference type="Pfam" id="PF12708"/>
    </source>
</evidence>
<dbReference type="AlphaFoldDB" id="A0A0F9SHJ0"/>
<sequence length="791" mass="81498">MFVNLPGDFYNSDAAAITDGSKFGTYTIPAAYRGSGFLIAKLVYRYLAAGGGQLTLVENIDLTGFFPSHVAGGAGAALTIFPDNVFAIQNVADPTKEIDVDASGITAGNTRTITMADADIDLTPGTGSFATEAEGTLAAAALSRGGGQMTGNITMLSTQTVDGRDLSVDGSKLDGIETNADVTDTANVAAALPVPDSTSLVTFGTNKEMRIDVGAISNSTVRVLTMPDDNIDLTLGIGSFPGKFNVISFGAVGDGSTDDSTAIQAAIDFVEAAGGGTVFLPASTYAIATGLVVNSRGVIIEGGAPAGGFHDLGGEPATTGLKWTGSAGGTILQVTAVSGGGNQSLRACGVKKIKFDANAPTHSNGTVTLDSGGGGSVDGITVNSIQIMSGAEAFDTSLTVTATNVATNINAFTSSPNYYANSSGAVVTISAAIRGTGPNGFVVVSSTTTIVTTDVNLASGVADTSAAIGLDVVSTSYCEYSDLGFLDFTDAGFEMSVVATLGEARDCQHNQIRNIQWEHFREAGACLRLGGDSIANTSFNWFENLSFKHFNGIGLDVGPTDNNTFQLTRIFRAARGAGEAGILRAGSVNALTARHNYFFSIGYVGPFVAEGTPEATVASHDNIFWQLDKDNNAPNPTINTGASLYYHDTRGLFNKFAFTPIAIGSNATTALAARDAIISETARIYNGSSNHTRLVNGAGEEWGINIDNGTGDLRLLRIAGSGKVAVSSINTTDAYFVDGTQVIRNRDTGWTSPTGTQTRTGFATSTVTLEVLAQHVHALIDAFLVHGALGA</sequence>
<organism evidence="2">
    <name type="scientific">marine sediment metagenome</name>
    <dbReference type="NCBI Taxonomy" id="412755"/>
    <lineage>
        <taxon>unclassified sequences</taxon>
        <taxon>metagenomes</taxon>
        <taxon>ecological metagenomes</taxon>
    </lineage>
</organism>
<proteinExistence type="predicted"/>
<dbReference type="EMBL" id="LAZR01000498">
    <property type="protein sequence ID" value="KKN66534.1"/>
    <property type="molecule type" value="Genomic_DNA"/>
</dbReference>